<proteinExistence type="predicted"/>
<protein>
    <submittedName>
        <fullName evidence="1">Uncharacterized protein</fullName>
    </submittedName>
</protein>
<accession>A0A8S5V4I6</accession>
<reference evidence="1" key="1">
    <citation type="journal article" date="2021" name="Proc. Natl. Acad. Sci. U.S.A.">
        <title>A Catalog of Tens of Thousands of Viruses from Human Metagenomes Reveals Hidden Associations with Chronic Diseases.</title>
        <authorList>
            <person name="Tisza M.J."/>
            <person name="Buck C.B."/>
        </authorList>
    </citation>
    <scope>NUCLEOTIDE SEQUENCE</scope>
    <source>
        <strain evidence="1">CtNHg2</strain>
    </source>
</reference>
<evidence type="ECO:0000313" key="1">
    <source>
        <dbReference type="EMBL" id="DAG01523.1"/>
    </source>
</evidence>
<sequence>MLLCMVEQAKRNSFQILLLISELSSPKSD</sequence>
<organism evidence="1">
    <name type="scientific">Siphoviridae sp. ctNHg2</name>
    <dbReference type="NCBI Taxonomy" id="2825467"/>
    <lineage>
        <taxon>Viruses</taxon>
        <taxon>Duplodnaviria</taxon>
        <taxon>Heunggongvirae</taxon>
        <taxon>Uroviricota</taxon>
        <taxon>Caudoviricetes</taxon>
    </lineage>
</organism>
<name>A0A8S5V4I6_9CAUD</name>
<dbReference type="EMBL" id="BK016194">
    <property type="protein sequence ID" value="DAG01523.1"/>
    <property type="molecule type" value="Genomic_DNA"/>
</dbReference>